<keyword evidence="4" id="KW-1185">Reference proteome</keyword>
<gene>
    <name evidence="3" type="ORF">HQN79_06980</name>
</gene>
<name>A0A7D4T157_9GAMM</name>
<dbReference type="KEGG" id="txa:HQN79_06980"/>
<keyword evidence="1" id="KW-0812">Transmembrane</keyword>
<dbReference type="RefSeq" id="WP_173285223.1">
    <property type="nucleotide sequence ID" value="NZ_CP054020.1"/>
</dbReference>
<dbReference type="EMBL" id="CP054020">
    <property type="protein sequence ID" value="QKI89325.1"/>
    <property type="molecule type" value="Genomic_DNA"/>
</dbReference>
<feature type="transmembrane region" description="Helical" evidence="1">
    <location>
        <begin position="133"/>
        <end position="153"/>
    </location>
</feature>
<evidence type="ECO:0000313" key="4">
    <source>
        <dbReference type="Proteomes" id="UP000504724"/>
    </source>
</evidence>
<feature type="transmembrane region" description="Helical" evidence="1">
    <location>
        <begin position="6"/>
        <end position="25"/>
    </location>
</feature>
<dbReference type="AlphaFoldDB" id="A0A7D4T157"/>
<reference evidence="3 4" key="1">
    <citation type="submission" date="2020-05" db="EMBL/GenBank/DDBJ databases">
        <title>Thiomicrorhabdus sediminis sp.nov. and Thiomicrorhabdus xiamenensis sp.nov., novel sulfur-oxidizing bacteria isolated from coastal sediment.</title>
        <authorList>
            <person name="Liu X."/>
        </authorList>
    </citation>
    <scope>NUCLEOTIDE SEQUENCE [LARGE SCALE GENOMIC DNA]</scope>
    <source>
        <strain evidence="3 4">G2</strain>
    </source>
</reference>
<feature type="domain" description="Copper resistance protein D" evidence="2">
    <location>
        <begin position="49"/>
        <end position="149"/>
    </location>
</feature>
<protein>
    <submittedName>
        <fullName evidence="3">CopD family protein</fullName>
    </submittedName>
</protein>
<dbReference type="InterPro" id="IPR008457">
    <property type="entry name" value="Cu-R_CopD_dom"/>
</dbReference>
<sequence>MNIIDVTMIAAHMLAAVVWVGGMFLAYRVLRPAAMEIDPPHRLTLWLGVFSRFFKWVWLAIFLIVVTGYWDWSARFAAESSTLYIEIMQWLGWLMIAFFSWLYFKPFQAFKKAVQEQRFPDAGAIMQKQMRPIIAINLTLGTLEILIGATGIYW</sequence>
<evidence type="ECO:0000256" key="1">
    <source>
        <dbReference type="SAM" id="Phobius"/>
    </source>
</evidence>
<dbReference type="Proteomes" id="UP000504724">
    <property type="component" value="Chromosome"/>
</dbReference>
<proteinExistence type="predicted"/>
<keyword evidence="1" id="KW-1133">Transmembrane helix</keyword>
<feature type="transmembrane region" description="Helical" evidence="1">
    <location>
        <begin position="45"/>
        <end position="70"/>
    </location>
</feature>
<accession>A0A7D4T157</accession>
<feature type="transmembrane region" description="Helical" evidence="1">
    <location>
        <begin position="82"/>
        <end position="104"/>
    </location>
</feature>
<dbReference type="GO" id="GO:0016020">
    <property type="term" value="C:membrane"/>
    <property type="evidence" value="ECO:0007669"/>
    <property type="project" value="InterPro"/>
</dbReference>
<evidence type="ECO:0000259" key="2">
    <source>
        <dbReference type="Pfam" id="PF05425"/>
    </source>
</evidence>
<organism evidence="3 4">
    <name type="scientific">Thiomicrorhabdus xiamenensis</name>
    <dbReference type="NCBI Taxonomy" id="2739063"/>
    <lineage>
        <taxon>Bacteria</taxon>
        <taxon>Pseudomonadati</taxon>
        <taxon>Pseudomonadota</taxon>
        <taxon>Gammaproteobacteria</taxon>
        <taxon>Thiotrichales</taxon>
        <taxon>Piscirickettsiaceae</taxon>
        <taxon>Thiomicrorhabdus</taxon>
    </lineage>
</organism>
<keyword evidence="1" id="KW-0472">Membrane</keyword>
<evidence type="ECO:0000313" key="3">
    <source>
        <dbReference type="EMBL" id="QKI89325.1"/>
    </source>
</evidence>
<dbReference type="Pfam" id="PF05425">
    <property type="entry name" value="CopD"/>
    <property type="match status" value="1"/>
</dbReference>